<feature type="signal peptide" evidence="1">
    <location>
        <begin position="1"/>
        <end position="18"/>
    </location>
</feature>
<evidence type="ECO:0000256" key="1">
    <source>
        <dbReference type="SAM" id="SignalP"/>
    </source>
</evidence>
<accession>A0ABY4B1S4</accession>
<keyword evidence="1" id="KW-0732">Signal</keyword>
<evidence type="ECO:0000313" key="2">
    <source>
        <dbReference type="EMBL" id="UOE32744.1"/>
    </source>
</evidence>
<reference evidence="2 3" key="1">
    <citation type="submission" date="2022-03" db="EMBL/GenBank/DDBJ databases">
        <title>Hymenobactersp. isolated from the air.</title>
        <authorList>
            <person name="Won M."/>
            <person name="Kwon S.-W."/>
        </authorList>
    </citation>
    <scope>NUCLEOTIDE SEQUENCE [LARGE SCALE GENOMIC DNA]</scope>
    <source>
        <strain evidence="2 3">KACC 22596</strain>
    </source>
</reference>
<dbReference type="RefSeq" id="WP_243511829.1">
    <property type="nucleotide sequence ID" value="NZ_CP094534.1"/>
</dbReference>
<dbReference type="EMBL" id="CP094534">
    <property type="protein sequence ID" value="UOE32744.1"/>
    <property type="molecule type" value="Genomic_DNA"/>
</dbReference>
<evidence type="ECO:0008006" key="4">
    <source>
        <dbReference type="Google" id="ProtNLM"/>
    </source>
</evidence>
<protein>
    <recommendedName>
        <fullName evidence="4">Rieske domain-containing protein</fullName>
    </recommendedName>
</protein>
<name>A0ABY4B1S4_9BACT</name>
<gene>
    <name evidence="2" type="ORF">MTP16_16605</name>
</gene>
<sequence length="175" mass="19515">MRLLFSFLLSILSLSSEAQLRNPFSTLKFDKVLFYDFEEAADKIYKGSILTKDGKPIQRITKQVELSGVMIKALNSKLGDKKSYGQGTAACFDPHCGFDYFLKEIPVAQITICLGCNGLHSSLDIPAQKQGKLGQGANTYFFLSGMSKSMRKFINGLVIENQFNYQIKPGSVYDK</sequence>
<feature type="chain" id="PRO_5045857485" description="Rieske domain-containing protein" evidence="1">
    <location>
        <begin position="19"/>
        <end position="175"/>
    </location>
</feature>
<organism evidence="2 3">
    <name type="scientific">Hymenobacter monticola</name>
    <dbReference type="NCBI Taxonomy" id="1705399"/>
    <lineage>
        <taxon>Bacteria</taxon>
        <taxon>Pseudomonadati</taxon>
        <taxon>Bacteroidota</taxon>
        <taxon>Cytophagia</taxon>
        <taxon>Cytophagales</taxon>
        <taxon>Hymenobacteraceae</taxon>
        <taxon>Hymenobacter</taxon>
    </lineage>
</organism>
<keyword evidence="3" id="KW-1185">Reference proteome</keyword>
<proteinExistence type="predicted"/>
<evidence type="ECO:0000313" key="3">
    <source>
        <dbReference type="Proteomes" id="UP000831390"/>
    </source>
</evidence>
<dbReference type="Proteomes" id="UP000831390">
    <property type="component" value="Chromosome"/>
</dbReference>